<dbReference type="GO" id="GO:0005886">
    <property type="term" value="C:plasma membrane"/>
    <property type="evidence" value="ECO:0007669"/>
    <property type="project" value="TreeGrafter"/>
</dbReference>
<evidence type="ECO:0000256" key="5">
    <source>
        <dbReference type="ARBA" id="ARBA00022748"/>
    </source>
</evidence>
<keyword evidence="7 8" id="KW-0472">Membrane</keyword>
<accession>A0A9E6Y3D2</accession>
<comment type="similarity">
    <text evidence="2">Belongs to the CcmC/CycZ/HelC family.</text>
</comment>
<feature type="domain" description="Cytochrome c assembly protein" evidence="9">
    <location>
        <begin position="11"/>
        <end position="166"/>
    </location>
</feature>
<sequence>MYGKGLRALSVTTLITLVGAFALVFFYAPNDADQGFVQKIFYVHVPMAIVALFGFIAGGIFAIQHLRTRDPRHDLRSYVAIHISLILAIGVLVTGSIWARAAWGHWWVWDEPTLVSFLIVFLLYATYQPLRFSIEDPERQARYASVFAVIAGAFVPLNFLAVRLAQAYTHPRVLGTTGGSMPGDMRLTFLIAIVGMALLFITLWKFEMAAKHARANLRSLRRKLGVDEVPAARRTAAPSL</sequence>
<feature type="transmembrane region" description="Helical" evidence="8">
    <location>
        <begin position="7"/>
        <end position="28"/>
    </location>
</feature>
<dbReference type="GO" id="GO:0020037">
    <property type="term" value="F:heme binding"/>
    <property type="evidence" value="ECO:0007669"/>
    <property type="project" value="InterPro"/>
</dbReference>
<dbReference type="InterPro" id="IPR045062">
    <property type="entry name" value="Cyt_c_biogenesis_CcsA/CcmC"/>
</dbReference>
<dbReference type="PANTHER" id="PTHR30071">
    <property type="entry name" value="HEME EXPORTER PROTEIN C"/>
    <property type="match status" value="1"/>
</dbReference>
<reference evidence="10" key="1">
    <citation type="journal article" date="2022" name="Int. J. Syst. Evol. Microbiol.">
        <title>Pseudomonas aegrilactucae sp. nov. and Pseudomonas morbosilactucae sp. nov., pathogens causing bacterial rot of lettuce in Japan.</title>
        <authorList>
            <person name="Sawada H."/>
            <person name="Fujikawa T."/>
            <person name="Satou M."/>
        </authorList>
    </citation>
    <scope>NUCLEOTIDE SEQUENCE</scope>
    <source>
        <strain evidence="10">0166_1</strain>
    </source>
</reference>
<keyword evidence="5" id="KW-0201">Cytochrome c-type biogenesis</keyword>
<feature type="transmembrane region" description="Helical" evidence="8">
    <location>
        <begin position="75"/>
        <end position="101"/>
    </location>
</feature>
<feature type="transmembrane region" description="Helical" evidence="8">
    <location>
        <begin position="40"/>
        <end position="63"/>
    </location>
</feature>
<proteinExistence type="inferred from homology"/>
<feature type="transmembrane region" description="Helical" evidence="8">
    <location>
        <begin position="113"/>
        <end position="130"/>
    </location>
</feature>
<dbReference type="KEGG" id="sbae:DSM104329_05677"/>
<dbReference type="GO" id="GO:0017004">
    <property type="term" value="P:cytochrome complex assembly"/>
    <property type="evidence" value="ECO:0007669"/>
    <property type="project" value="UniProtKB-KW"/>
</dbReference>
<evidence type="ECO:0000313" key="10">
    <source>
        <dbReference type="EMBL" id="UGS39244.1"/>
    </source>
</evidence>
<dbReference type="PANTHER" id="PTHR30071:SF1">
    <property type="entry name" value="CYTOCHROME B_B6 PROTEIN-RELATED"/>
    <property type="match status" value="1"/>
</dbReference>
<evidence type="ECO:0000259" key="9">
    <source>
        <dbReference type="Pfam" id="PF01578"/>
    </source>
</evidence>
<gene>
    <name evidence="10" type="primary">ccsA</name>
    <name evidence="10" type="ORF">DSM104329_05677</name>
</gene>
<keyword evidence="11" id="KW-1185">Reference proteome</keyword>
<dbReference type="InterPro" id="IPR002541">
    <property type="entry name" value="Cyt_c_assembly"/>
</dbReference>
<name>A0A9E6Y3D2_9ACTN</name>
<keyword evidence="4 8" id="KW-0812">Transmembrane</keyword>
<keyword evidence="6 8" id="KW-1133">Transmembrane helix</keyword>
<organism evidence="10 11">
    <name type="scientific">Capillimicrobium parvum</name>
    <dbReference type="NCBI Taxonomy" id="2884022"/>
    <lineage>
        <taxon>Bacteria</taxon>
        <taxon>Bacillati</taxon>
        <taxon>Actinomycetota</taxon>
        <taxon>Thermoleophilia</taxon>
        <taxon>Solirubrobacterales</taxon>
        <taxon>Capillimicrobiaceae</taxon>
        <taxon>Capillimicrobium</taxon>
    </lineage>
</organism>
<dbReference type="InterPro" id="IPR003557">
    <property type="entry name" value="Cyt_c_biogenesis_CcmC"/>
</dbReference>
<dbReference type="AlphaFoldDB" id="A0A9E6Y3D2"/>
<feature type="transmembrane region" description="Helical" evidence="8">
    <location>
        <begin position="185"/>
        <end position="204"/>
    </location>
</feature>
<evidence type="ECO:0000256" key="1">
    <source>
        <dbReference type="ARBA" id="ARBA00004141"/>
    </source>
</evidence>
<evidence type="ECO:0000256" key="4">
    <source>
        <dbReference type="ARBA" id="ARBA00022692"/>
    </source>
</evidence>
<evidence type="ECO:0000256" key="3">
    <source>
        <dbReference type="ARBA" id="ARBA00016463"/>
    </source>
</evidence>
<evidence type="ECO:0000256" key="6">
    <source>
        <dbReference type="ARBA" id="ARBA00022989"/>
    </source>
</evidence>
<feature type="transmembrane region" description="Helical" evidence="8">
    <location>
        <begin position="142"/>
        <end position="165"/>
    </location>
</feature>
<dbReference type="PRINTS" id="PR01386">
    <property type="entry name" value="CCMCBIOGNSIS"/>
</dbReference>
<comment type="subcellular location">
    <subcellularLocation>
        <location evidence="1">Membrane</location>
        <topology evidence="1">Multi-pass membrane protein</topology>
    </subcellularLocation>
</comment>
<dbReference type="Proteomes" id="UP001162834">
    <property type="component" value="Chromosome"/>
</dbReference>
<evidence type="ECO:0000256" key="7">
    <source>
        <dbReference type="ARBA" id="ARBA00023136"/>
    </source>
</evidence>
<dbReference type="RefSeq" id="WP_259313249.1">
    <property type="nucleotide sequence ID" value="NZ_CP087164.1"/>
</dbReference>
<evidence type="ECO:0000256" key="2">
    <source>
        <dbReference type="ARBA" id="ARBA00005840"/>
    </source>
</evidence>
<evidence type="ECO:0000313" key="11">
    <source>
        <dbReference type="Proteomes" id="UP001162834"/>
    </source>
</evidence>
<dbReference type="GO" id="GO:0015232">
    <property type="term" value="F:heme transmembrane transporter activity"/>
    <property type="evidence" value="ECO:0007669"/>
    <property type="project" value="InterPro"/>
</dbReference>
<dbReference type="EMBL" id="CP087164">
    <property type="protein sequence ID" value="UGS39244.1"/>
    <property type="molecule type" value="Genomic_DNA"/>
</dbReference>
<evidence type="ECO:0000256" key="8">
    <source>
        <dbReference type="SAM" id="Phobius"/>
    </source>
</evidence>
<protein>
    <recommendedName>
        <fullName evidence="3">Heme exporter protein C</fullName>
    </recommendedName>
</protein>
<dbReference type="Pfam" id="PF01578">
    <property type="entry name" value="Cytochrom_C_asm"/>
    <property type="match status" value="1"/>
</dbReference>